<dbReference type="EMBL" id="CAJNOC010004738">
    <property type="protein sequence ID" value="CAF1032073.1"/>
    <property type="molecule type" value="Genomic_DNA"/>
</dbReference>
<keyword evidence="1" id="KW-0863">Zinc-finger</keyword>
<keyword evidence="1" id="KW-0479">Metal-binding</keyword>
<evidence type="ECO:0000259" key="2">
    <source>
        <dbReference type="PROSITE" id="PS50966"/>
    </source>
</evidence>
<evidence type="ECO:0000256" key="1">
    <source>
        <dbReference type="PROSITE-ProRule" id="PRU00325"/>
    </source>
</evidence>
<organism evidence="3 4">
    <name type="scientific">Brachionus calyciflorus</name>
    <dbReference type="NCBI Taxonomy" id="104777"/>
    <lineage>
        <taxon>Eukaryota</taxon>
        <taxon>Metazoa</taxon>
        <taxon>Spiralia</taxon>
        <taxon>Gnathifera</taxon>
        <taxon>Rotifera</taxon>
        <taxon>Eurotatoria</taxon>
        <taxon>Monogononta</taxon>
        <taxon>Pseudotrocha</taxon>
        <taxon>Ploima</taxon>
        <taxon>Brachionidae</taxon>
        <taxon>Brachionus</taxon>
    </lineage>
</organism>
<name>A0A814J3M7_9BILA</name>
<evidence type="ECO:0000313" key="3">
    <source>
        <dbReference type="EMBL" id="CAF1032073.1"/>
    </source>
</evidence>
<dbReference type="GO" id="GO:0008270">
    <property type="term" value="F:zinc ion binding"/>
    <property type="evidence" value="ECO:0007669"/>
    <property type="project" value="UniProtKB-KW"/>
</dbReference>
<protein>
    <recommendedName>
        <fullName evidence="2">SWIM-type domain-containing protein</fullName>
    </recommendedName>
</protein>
<dbReference type="Proteomes" id="UP000663879">
    <property type="component" value="Unassembled WGS sequence"/>
</dbReference>
<comment type="caution">
    <text evidence="3">The sequence shown here is derived from an EMBL/GenBank/DDBJ whole genome shotgun (WGS) entry which is preliminary data.</text>
</comment>
<keyword evidence="4" id="KW-1185">Reference proteome</keyword>
<proteinExistence type="predicted"/>
<feature type="domain" description="SWIM-type" evidence="2">
    <location>
        <begin position="83"/>
        <end position="121"/>
    </location>
</feature>
<feature type="non-terminal residue" evidence="3">
    <location>
        <position position="1"/>
    </location>
</feature>
<dbReference type="AlphaFoldDB" id="A0A814J3M7"/>
<dbReference type="PROSITE" id="PS50966">
    <property type="entry name" value="ZF_SWIM"/>
    <property type="match status" value="1"/>
</dbReference>
<accession>A0A814J3M7</accession>
<dbReference type="InterPro" id="IPR007527">
    <property type="entry name" value="Znf_SWIM"/>
</dbReference>
<sequence length="253" mass="29831">MPTKKEKVYRIKINLMGRSRNLEETSYFKECFKDLDSLDDHFCLKITGWNKHEFQLFSRYITSINDTVGRTKEELIALIFLQYIPNESGTKAIKGYICTCKSGQKIFGCCVHVATLIFFLRYGRKNIIESPARFLQKLFINFKKMNSPNKPRYLKNSRKNKIKEEFLINLSNQSDIDEPGKDIKDQKKIKDKNFRLHMPKWGGTIRYFDIDNVTLTNTCTIDNLLLALWYLSKKKTECFENEEFDEINLSLKV</sequence>
<gene>
    <name evidence="3" type="ORF">OXX778_LOCUS17918</name>
</gene>
<keyword evidence="1" id="KW-0862">Zinc</keyword>
<evidence type="ECO:0000313" key="4">
    <source>
        <dbReference type="Proteomes" id="UP000663879"/>
    </source>
</evidence>
<reference evidence="3" key="1">
    <citation type="submission" date="2021-02" db="EMBL/GenBank/DDBJ databases">
        <authorList>
            <person name="Nowell W R."/>
        </authorList>
    </citation>
    <scope>NUCLEOTIDE SEQUENCE</scope>
    <source>
        <strain evidence="3">Ploen Becks lab</strain>
    </source>
</reference>